<dbReference type="GO" id="GO:0005681">
    <property type="term" value="C:spliceosomal complex"/>
    <property type="evidence" value="ECO:0007669"/>
    <property type="project" value="UniProtKB-KW"/>
</dbReference>
<dbReference type="AlphaFoldDB" id="S7NM55"/>
<evidence type="ECO:0000256" key="7">
    <source>
        <dbReference type="RuleBase" id="RU367025"/>
    </source>
</evidence>
<comment type="function">
    <text evidence="7">May be required for pre-mRNA splicing.</text>
</comment>
<evidence type="ECO:0000256" key="6">
    <source>
        <dbReference type="ARBA" id="ARBA00023242"/>
    </source>
</evidence>
<proteinExistence type="inferred from homology"/>
<reference evidence="8 9" key="1">
    <citation type="journal article" date="2013" name="Nat. Commun.">
        <title>Genome analysis reveals insights into physiology and longevity of the Brandt's bat Myotis brandtii.</title>
        <authorList>
            <person name="Seim I."/>
            <person name="Fang X."/>
            <person name="Xiong Z."/>
            <person name="Lobanov A.V."/>
            <person name="Huang Z."/>
            <person name="Ma S."/>
            <person name="Feng Y."/>
            <person name="Turanov A.A."/>
            <person name="Zhu Y."/>
            <person name="Lenz T.L."/>
            <person name="Gerashchenko M.V."/>
            <person name="Fan D."/>
            <person name="Hee Yim S."/>
            <person name="Yao X."/>
            <person name="Jordan D."/>
            <person name="Xiong Y."/>
            <person name="Ma Y."/>
            <person name="Lyapunov A.N."/>
            <person name="Chen G."/>
            <person name="Kulakova O.I."/>
            <person name="Sun Y."/>
            <person name="Lee S.G."/>
            <person name="Bronson R.T."/>
            <person name="Moskalev A.A."/>
            <person name="Sunyaev S.R."/>
            <person name="Zhang G."/>
            <person name="Krogh A."/>
            <person name="Wang J."/>
            <person name="Gladyshev V.N."/>
        </authorList>
    </citation>
    <scope>NUCLEOTIDE SEQUENCE [LARGE SCALE GENOMIC DNA]</scope>
</reference>
<dbReference type="Proteomes" id="UP000052978">
    <property type="component" value="Unassembled WGS sequence"/>
</dbReference>
<dbReference type="Pfam" id="PF03371">
    <property type="entry name" value="PRP38"/>
    <property type="match status" value="1"/>
</dbReference>
<keyword evidence="6 7" id="KW-0539">Nucleus</keyword>
<comment type="subcellular location">
    <subcellularLocation>
        <location evidence="1 7">Nucleus</location>
    </subcellularLocation>
</comment>
<keyword evidence="3 7" id="KW-0507">mRNA processing</keyword>
<comment type="similarity">
    <text evidence="2 7">Belongs to the PRP38 family.</text>
</comment>
<dbReference type="InterPro" id="IPR005037">
    <property type="entry name" value="PRP38"/>
</dbReference>
<keyword evidence="9" id="KW-1185">Reference proteome</keyword>
<evidence type="ECO:0000256" key="2">
    <source>
        <dbReference type="ARBA" id="ARBA00006164"/>
    </source>
</evidence>
<dbReference type="GO" id="GO:0000398">
    <property type="term" value="P:mRNA splicing, via spliceosome"/>
    <property type="evidence" value="ECO:0007669"/>
    <property type="project" value="UniProtKB-UniRule"/>
</dbReference>
<evidence type="ECO:0000256" key="3">
    <source>
        <dbReference type="ARBA" id="ARBA00022664"/>
    </source>
</evidence>
<dbReference type="PANTHER" id="PTHR23142">
    <property type="entry name" value="PRE-MRNA-SPLICING FACTOR 38A-RELATED"/>
    <property type="match status" value="1"/>
</dbReference>
<evidence type="ECO:0000256" key="1">
    <source>
        <dbReference type="ARBA" id="ARBA00004123"/>
    </source>
</evidence>
<evidence type="ECO:0000256" key="5">
    <source>
        <dbReference type="ARBA" id="ARBA00023187"/>
    </source>
</evidence>
<keyword evidence="5 7" id="KW-0508">mRNA splicing</keyword>
<gene>
    <name evidence="8" type="ORF">D623_10011856</name>
</gene>
<organism evidence="8 9">
    <name type="scientific">Myotis brandtii</name>
    <name type="common">Brandt's bat</name>
    <dbReference type="NCBI Taxonomy" id="109478"/>
    <lineage>
        <taxon>Eukaryota</taxon>
        <taxon>Metazoa</taxon>
        <taxon>Chordata</taxon>
        <taxon>Craniata</taxon>
        <taxon>Vertebrata</taxon>
        <taxon>Euteleostomi</taxon>
        <taxon>Mammalia</taxon>
        <taxon>Eutheria</taxon>
        <taxon>Laurasiatheria</taxon>
        <taxon>Chiroptera</taxon>
        <taxon>Yangochiroptera</taxon>
        <taxon>Vespertilionidae</taxon>
        <taxon>Myotis</taxon>
    </lineage>
</organism>
<keyword evidence="4 7" id="KW-0747">Spliceosome</keyword>
<evidence type="ECO:0000313" key="9">
    <source>
        <dbReference type="Proteomes" id="UP000052978"/>
    </source>
</evidence>
<dbReference type="EMBL" id="KE164362">
    <property type="protein sequence ID" value="EPQ17495.1"/>
    <property type="molecule type" value="Genomic_DNA"/>
</dbReference>
<evidence type="ECO:0000256" key="4">
    <source>
        <dbReference type="ARBA" id="ARBA00022728"/>
    </source>
</evidence>
<sequence length="94" mass="11216">MELRFMGGIYGGNLRPTPFLCLTLKMLQIQPEKDIIVEFIKNEDFKYVFMLGALYMRLTGTAIDYYKFLEPLYNDYRKIKSQNQNEEFELIQVD</sequence>
<evidence type="ECO:0000313" key="8">
    <source>
        <dbReference type="EMBL" id="EPQ17495.1"/>
    </source>
</evidence>
<accession>S7NM55</accession>
<protein>
    <recommendedName>
        <fullName evidence="7">Pre-mRNA-splicing factor 38B</fullName>
    </recommendedName>
</protein>
<name>S7NM55_MYOBR</name>